<feature type="region of interest" description="Disordered" evidence="1">
    <location>
        <begin position="594"/>
        <end position="684"/>
    </location>
</feature>
<reference evidence="3" key="1">
    <citation type="journal article" date="2020" name="Microbiol. Resour. Announc.">
        <title>Complete Genome Sequence of Novel Psychrotolerant Legionella Strain TUM19329, Isolated from Antarctic Lake Sediment.</title>
        <authorList>
            <person name="Shimada S."/>
            <person name="Nakai R."/>
            <person name="Aoki K."/>
            <person name="Shimoeda N."/>
            <person name="Ohno G."/>
            <person name="Miyazaki Y."/>
            <person name="Kudoh S."/>
            <person name="Imura S."/>
            <person name="Watanabe K."/>
            <person name="Ishii Y."/>
            <person name="Tateda K."/>
        </authorList>
    </citation>
    <scope>NUCLEOTIDE SEQUENCE [LARGE SCALE GENOMIC DNA]</scope>
    <source>
        <strain evidence="3">TUM19329</strain>
    </source>
</reference>
<dbReference type="EMBL" id="AP022839">
    <property type="protein sequence ID" value="BCA93933.1"/>
    <property type="molecule type" value="Genomic_DNA"/>
</dbReference>
<name>A0A6F8T131_9GAMM</name>
<evidence type="ECO:0000313" key="3">
    <source>
        <dbReference type="EMBL" id="BCA93933.1"/>
    </source>
</evidence>
<gene>
    <name evidence="3" type="ORF">TUM19329_02940</name>
</gene>
<accession>A0A6F8T131</accession>
<keyword evidence="2" id="KW-0732">Signal</keyword>
<organism evidence="3 4">
    <name type="scientific">Legionella antarctica</name>
    <dbReference type="NCBI Taxonomy" id="2708020"/>
    <lineage>
        <taxon>Bacteria</taxon>
        <taxon>Pseudomonadati</taxon>
        <taxon>Pseudomonadota</taxon>
        <taxon>Gammaproteobacteria</taxon>
        <taxon>Legionellales</taxon>
        <taxon>Legionellaceae</taxon>
        <taxon>Legionella</taxon>
    </lineage>
</organism>
<sequence>MNKFLRVCAPILIIIASFSTYAAEPLQHGEAYVTRFSGTIPDDNKNRAVINVDGTVGSIINVSAPKPPPQGQHWIDEPQRLPIKAKNAGQIFGIAIDYSKPAVVYVTATSKFGLHRTKDNLGWMPGMWGINGGPGTIYRLQAANDYQPEIFAEVTLNGRKNTGAALGNITYDKQHKQLYVSDLETGMIHRIDAKTGKELELFDHGKDGRSSYVGITGDKAPPLTAISFDPTSKANINQCPQQFDTSPECWNLADPRRRVWGLGVHADKNGNQRLYYSAMVNKEDKQSSIWSIAINKDGTFDTRDVRHELVLPSHTGTNELYVSDIAFSNKNEMIVVENGQLRNLGLEVDEPFSQPFDARAFLYKLNGKNHWELQGRYDIGNISKANNEYTNAAGGTDFGVNDQDENQFVWFSGDALCSETGPCYDPQTQNYTDTDEVHGLQGMKKGAYIPLNTKEPVYVSETYMIDTDLNAGANGTQLHTEAQKNDATKIGDVEIVKYISPVHIVTPIVNNIPSGHNKSLSTPFHDRALSHYRSSSHEVLLSHHRYGSHHRLDSHYRLWSHNRNYSHRKYSSHLKSASHSKFGSHDKRASHLKFGSHDKRASHLKVGSHDKKASHLKVGSHDKRASHLKVGSHDKKASHLKIGSHDKRASHLKVGSHDKRASHLKTGSHDKRASHLKVGSHNKAASHLKVGSHNKAASHLKVGSHNKAASHLKVGSHNKAASHLKVGSHNKAASHLKRGSHSKSVSQLKRGPQNGYYPQQR</sequence>
<feature type="region of interest" description="Disordered" evidence="1">
    <location>
        <begin position="727"/>
        <end position="761"/>
    </location>
</feature>
<protein>
    <submittedName>
        <fullName evidence="3">Uncharacterized protein</fullName>
    </submittedName>
</protein>
<dbReference type="AlphaFoldDB" id="A0A6F8T131"/>
<feature type="compositionally biased region" description="Basic residues" evidence="1">
    <location>
        <begin position="674"/>
        <end position="684"/>
    </location>
</feature>
<evidence type="ECO:0000313" key="4">
    <source>
        <dbReference type="Proteomes" id="UP000502894"/>
    </source>
</evidence>
<dbReference type="SUPFAM" id="SSF75011">
    <property type="entry name" value="3-carboxy-cis,cis-mucoante lactonizing enzyme"/>
    <property type="match status" value="1"/>
</dbReference>
<dbReference type="Proteomes" id="UP000502894">
    <property type="component" value="Chromosome"/>
</dbReference>
<dbReference type="KEGG" id="lant:TUM19329_02940"/>
<keyword evidence="4" id="KW-1185">Reference proteome</keyword>
<dbReference type="RefSeq" id="WP_173235854.1">
    <property type="nucleotide sequence ID" value="NZ_AP022839.1"/>
</dbReference>
<feature type="compositionally biased region" description="Basic residues" evidence="1">
    <location>
        <begin position="727"/>
        <end position="741"/>
    </location>
</feature>
<evidence type="ECO:0000256" key="2">
    <source>
        <dbReference type="SAM" id="SignalP"/>
    </source>
</evidence>
<proteinExistence type="predicted"/>
<feature type="signal peptide" evidence="2">
    <location>
        <begin position="1"/>
        <end position="22"/>
    </location>
</feature>
<evidence type="ECO:0000256" key="1">
    <source>
        <dbReference type="SAM" id="MobiDB-lite"/>
    </source>
</evidence>
<feature type="compositionally biased region" description="Basic and acidic residues" evidence="1">
    <location>
        <begin position="594"/>
        <end position="673"/>
    </location>
</feature>
<feature type="chain" id="PRO_5026120225" evidence="2">
    <location>
        <begin position="23"/>
        <end position="761"/>
    </location>
</feature>